<evidence type="ECO:0000313" key="9">
    <source>
        <dbReference type="EMBL" id="PPQ65485.1"/>
    </source>
</evidence>
<keyword evidence="7 8" id="KW-0472">Membrane</keyword>
<feature type="repeat" description="Solcar" evidence="8">
    <location>
        <begin position="14"/>
        <end position="102"/>
    </location>
</feature>
<sequence length="1059" mass="117202">MAEDPDYESLPSNAGLAVNMLAGALAGISEHAVMFPIDSIKTRMQVFATSPVAVYSGVGNAFAKISSTEGLRALWRGVSSVILGAGPAHAVHFGTLEAVKELAGGNEAGNQFLATSLAGASATIAADAFMNPFDVVKQRMQVHQSEFRSVWACARTVYRAEGIGAFYVSYPTTLAISIPFNAIQYTVYEHVKRFMNPRNEYSPQSHILAGGIAGAAAAAVTTPLDVAKTMLQTRGVASDADIRNVRGMFDALRVIWARDGIRGYGRGLTPRVLTIMPSSALCWMSYEFFISVLLYSHRPVVLYTASTLATNEIEQFNLTAFLALDTNHTLTSPFTPLVAILPVTPASFHSILDLLEPFLKYGEPSVREVVIVCPASVISDVRLRLQDISRSVQSVGHPDISVLLSPDPLEQASAVLRAAADTGTDSLLVMDDEGLKGLSEAMHRTLLRSPALLLPFGPKGAPLSTSQSSVDTRIGRLSPAEYLVPPFVAPAFLLSSFTSNTSLGIWADLGKKTATYYSHPVGGLLLEIAAEPSISAQSDRLMLGDPAFELDSFVAPVQTFRNARFIFFLPTLDDLRRATPLICSMSRTSATQMTVLVYDEMPSELSQQDLKEGYLHGFNCVVKYDILTGRLPPSFTGKGSKALHKWLNKIDRSPTAVLSVQEMDSFAASLRSKSVRELFHGATMIEIPRNDLDHSEWMTSLSAEEWKNWHTPRIDICVITKDRAQSLSRLFDSLSTAPYFGDSVGLRINIEQDSDTETLDVVSNLSWPFGHTYIHRRVIHGGLLPAVLESWYPHNDDSYGVLLEDDVEVSPFFYAWIKMAILRYRYGEATDRNQNLFGVSLYQQKHLELPLGGRQAFDPRSFFSKAGLRHPNTPYLSQVPCSWGAVYFPEHWRDFHDYLSFRLAEHAITIEDNVVEDVRSNHWSNSWKRYFIELVYLRGYVMLYPNFEEFLSLSTNHLEVGSHVKVRSAENEELFSLPLMQLQKPGESCRLLELPHGRLPGTNLLPVLNLTGSLTSLEEIKKRGISKRENLFTCESPTGSDEDLPFLCAGTWKIPEPFD</sequence>
<protein>
    <submittedName>
        <fullName evidence="9">Uncharacterized protein</fullName>
    </submittedName>
</protein>
<keyword evidence="5" id="KW-1133">Transmembrane helix</keyword>
<evidence type="ECO:0000256" key="2">
    <source>
        <dbReference type="ARBA" id="ARBA00006375"/>
    </source>
</evidence>
<dbReference type="FunFam" id="1.50.40.10:FF:000029">
    <property type="entry name" value="Solute carrier family 25 member 28"/>
    <property type="match status" value="1"/>
</dbReference>
<dbReference type="PANTHER" id="PTHR45758">
    <property type="entry name" value="MITOFERRIN-1-RELATED"/>
    <property type="match status" value="1"/>
</dbReference>
<keyword evidence="10" id="KW-1185">Reference proteome</keyword>
<accession>A0A409VGY1</accession>
<dbReference type="InterPro" id="IPR018108">
    <property type="entry name" value="MCP_transmembrane"/>
</dbReference>
<evidence type="ECO:0000256" key="6">
    <source>
        <dbReference type="ARBA" id="ARBA00023128"/>
    </source>
</evidence>
<dbReference type="Proteomes" id="UP000284706">
    <property type="component" value="Unassembled WGS sequence"/>
</dbReference>
<dbReference type="SUPFAM" id="SSF53448">
    <property type="entry name" value="Nucleotide-diphospho-sugar transferases"/>
    <property type="match status" value="1"/>
</dbReference>
<evidence type="ECO:0000256" key="1">
    <source>
        <dbReference type="ARBA" id="ARBA00004225"/>
    </source>
</evidence>
<dbReference type="Gene3D" id="3.90.550.10">
    <property type="entry name" value="Spore Coat Polysaccharide Biosynthesis Protein SpsA, Chain A"/>
    <property type="match status" value="1"/>
</dbReference>
<dbReference type="Gene3D" id="1.50.40.10">
    <property type="entry name" value="Mitochondrial carrier domain"/>
    <property type="match status" value="1"/>
</dbReference>
<dbReference type="Pfam" id="PF00153">
    <property type="entry name" value="Mito_carr"/>
    <property type="match status" value="3"/>
</dbReference>
<dbReference type="SUPFAM" id="SSF103506">
    <property type="entry name" value="Mitochondrial carrier"/>
    <property type="match status" value="1"/>
</dbReference>
<keyword evidence="3" id="KW-0813">Transport</keyword>
<dbReference type="InterPro" id="IPR023395">
    <property type="entry name" value="MCP_dom_sf"/>
</dbReference>
<proteinExistence type="inferred from homology"/>
<dbReference type="OrthoDB" id="2020070at2759"/>
<dbReference type="EMBL" id="NHYE01005652">
    <property type="protein sequence ID" value="PPQ65485.1"/>
    <property type="molecule type" value="Genomic_DNA"/>
</dbReference>
<dbReference type="InParanoid" id="A0A409VGY1"/>
<evidence type="ECO:0000256" key="8">
    <source>
        <dbReference type="PROSITE-ProRule" id="PRU00282"/>
    </source>
</evidence>
<dbReference type="PANTHER" id="PTHR45758:SF4">
    <property type="entry name" value="MITOFERRIN-1"/>
    <property type="match status" value="1"/>
</dbReference>
<reference evidence="9 10" key="1">
    <citation type="journal article" date="2018" name="Evol. Lett.">
        <title>Horizontal gene cluster transfer increased hallucinogenic mushroom diversity.</title>
        <authorList>
            <person name="Reynolds H.T."/>
            <person name="Vijayakumar V."/>
            <person name="Gluck-Thaler E."/>
            <person name="Korotkin H.B."/>
            <person name="Matheny P.B."/>
            <person name="Slot J.C."/>
        </authorList>
    </citation>
    <scope>NUCLEOTIDE SEQUENCE [LARGE SCALE GENOMIC DNA]</scope>
    <source>
        <strain evidence="9 10">SRW20</strain>
    </source>
</reference>
<evidence type="ECO:0000256" key="4">
    <source>
        <dbReference type="ARBA" id="ARBA00022692"/>
    </source>
</evidence>
<feature type="repeat" description="Solcar" evidence="8">
    <location>
        <begin position="110"/>
        <end position="194"/>
    </location>
</feature>
<comment type="caution">
    <text evidence="9">The sequence shown here is derived from an EMBL/GenBank/DDBJ whole genome shotgun (WGS) entry which is preliminary data.</text>
</comment>
<dbReference type="PROSITE" id="PS50920">
    <property type="entry name" value="SOLCAR"/>
    <property type="match status" value="3"/>
</dbReference>
<dbReference type="GO" id="GO:0015093">
    <property type="term" value="F:ferrous iron transmembrane transporter activity"/>
    <property type="evidence" value="ECO:0007669"/>
    <property type="project" value="TreeGrafter"/>
</dbReference>
<evidence type="ECO:0000256" key="3">
    <source>
        <dbReference type="ARBA" id="ARBA00022448"/>
    </source>
</evidence>
<name>A0A409VGY1_9AGAR</name>
<keyword evidence="4 8" id="KW-0812">Transmembrane</keyword>
<evidence type="ECO:0000313" key="10">
    <source>
        <dbReference type="Proteomes" id="UP000284706"/>
    </source>
</evidence>
<evidence type="ECO:0000256" key="5">
    <source>
        <dbReference type="ARBA" id="ARBA00022989"/>
    </source>
</evidence>
<dbReference type="GO" id="GO:0048250">
    <property type="term" value="P:iron import into the mitochondrion"/>
    <property type="evidence" value="ECO:0007669"/>
    <property type="project" value="TreeGrafter"/>
</dbReference>
<organism evidence="9 10">
    <name type="scientific">Gymnopilus dilepis</name>
    <dbReference type="NCBI Taxonomy" id="231916"/>
    <lineage>
        <taxon>Eukaryota</taxon>
        <taxon>Fungi</taxon>
        <taxon>Dikarya</taxon>
        <taxon>Basidiomycota</taxon>
        <taxon>Agaricomycotina</taxon>
        <taxon>Agaricomycetes</taxon>
        <taxon>Agaricomycetidae</taxon>
        <taxon>Agaricales</taxon>
        <taxon>Agaricineae</taxon>
        <taxon>Hymenogastraceae</taxon>
        <taxon>Gymnopilus</taxon>
    </lineage>
</organism>
<evidence type="ECO:0000256" key="7">
    <source>
        <dbReference type="ARBA" id="ARBA00023136"/>
    </source>
</evidence>
<gene>
    <name evidence="9" type="ORF">CVT26_000125</name>
</gene>
<comment type="similarity">
    <text evidence="2">Belongs to the mitochondrial carrier (TC 2.A.29) family.</text>
</comment>
<keyword evidence="6" id="KW-0496">Mitochondrion</keyword>
<dbReference type="STRING" id="231916.A0A409VGY1"/>
<dbReference type="AlphaFoldDB" id="A0A409VGY1"/>
<comment type="subcellular location">
    <subcellularLocation>
        <location evidence="1">Mitochondrion membrane</location>
        <topology evidence="1">Multi-pass membrane protein</topology>
    </subcellularLocation>
</comment>
<feature type="repeat" description="Solcar" evidence="8">
    <location>
        <begin position="201"/>
        <end position="292"/>
    </location>
</feature>
<dbReference type="GO" id="GO:0031966">
    <property type="term" value="C:mitochondrial membrane"/>
    <property type="evidence" value="ECO:0007669"/>
    <property type="project" value="UniProtKB-SubCell"/>
</dbReference>
<dbReference type="InterPro" id="IPR029044">
    <property type="entry name" value="Nucleotide-diphossugar_trans"/>
</dbReference>